<dbReference type="PROSITE" id="PS00108">
    <property type="entry name" value="PROTEIN_KINASE_ST"/>
    <property type="match status" value="1"/>
</dbReference>
<dbReference type="EMBL" id="CP000453">
    <property type="protein sequence ID" value="ABI58136.1"/>
    <property type="molecule type" value="Genomic_DNA"/>
</dbReference>
<dbReference type="HOGENOM" id="CLU_1044417_0_0_6"/>
<dbReference type="AlphaFoldDB" id="Q0A4V1"/>
<name>Q0A4V1_ALKEH</name>
<dbReference type="RefSeq" id="WP_011630529.1">
    <property type="nucleotide sequence ID" value="NC_008340.1"/>
</dbReference>
<dbReference type="InterPro" id="IPR011009">
    <property type="entry name" value="Kinase-like_dom_sf"/>
</dbReference>
<dbReference type="Gene3D" id="1.10.510.10">
    <property type="entry name" value="Transferase(Phosphotransferase) domain 1"/>
    <property type="match status" value="1"/>
</dbReference>
<keyword evidence="3" id="KW-1185">Reference proteome</keyword>
<gene>
    <name evidence="2" type="ordered locus">Mlg_2796</name>
</gene>
<keyword evidence="2" id="KW-0808">Transferase</keyword>
<proteinExistence type="predicted"/>
<dbReference type="InterPro" id="IPR008271">
    <property type="entry name" value="Ser/Thr_kinase_AS"/>
</dbReference>
<protein>
    <submittedName>
        <fullName evidence="2">Mn2+-dependent serine/threonine protein kinase</fullName>
    </submittedName>
</protein>
<reference evidence="3" key="1">
    <citation type="submission" date="2006-08" db="EMBL/GenBank/DDBJ databases">
        <title>Complete sequence of Alkalilimnicola ehrilichei MLHE-1.</title>
        <authorList>
            <person name="Copeland A."/>
            <person name="Lucas S."/>
            <person name="Lapidus A."/>
            <person name="Barry K."/>
            <person name="Detter J.C."/>
            <person name="Glavina del Rio T."/>
            <person name="Hammon N."/>
            <person name="Israni S."/>
            <person name="Dalin E."/>
            <person name="Tice H."/>
            <person name="Pitluck S."/>
            <person name="Sims D."/>
            <person name="Brettin T."/>
            <person name="Bruce D."/>
            <person name="Han C."/>
            <person name="Tapia R."/>
            <person name="Gilna P."/>
            <person name="Schmutz J."/>
            <person name="Larimer F."/>
            <person name="Land M."/>
            <person name="Hauser L."/>
            <person name="Kyrpides N."/>
            <person name="Mikhailova N."/>
            <person name="Oremland R.S."/>
            <person name="Hoeft S.E."/>
            <person name="Switzer-Blum J."/>
            <person name="Kulp T."/>
            <person name="King G."/>
            <person name="Tabita R."/>
            <person name="Witte B."/>
            <person name="Santini J.M."/>
            <person name="Basu P."/>
            <person name="Hollibaugh J.T."/>
            <person name="Xie G."/>
            <person name="Stolz J.F."/>
            <person name="Richardson P."/>
        </authorList>
    </citation>
    <scope>NUCLEOTIDE SEQUENCE [LARGE SCALE GENOMIC DNA]</scope>
    <source>
        <strain evidence="3">ATCC BAA-1101 / DSM 17681 / MLHE-1</strain>
    </source>
</reference>
<evidence type="ECO:0000313" key="3">
    <source>
        <dbReference type="Proteomes" id="UP000001962"/>
    </source>
</evidence>
<organism evidence="2 3">
    <name type="scientific">Alkalilimnicola ehrlichii (strain ATCC BAA-1101 / DSM 17681 / MLHE-1)</name>
    <dbReference type="NCBI Taxonomy" id="187272"/>
    <lineage>
        <taxon>Bacteria</taxon>
        <taxon>Pseudomonadati</taxon>
        <taxon>Pseudomonadota</taxon>
        <taxon>Gammaproteobacteria</taxon>
        <taxon>Chromatiales</taxon>
        <taxon>Ectothiorhodospiraceae</taxon>
        <taxon>Alkalilimnicola</taxon>
    </lineage>
</organism>
<dbReference type="GO" id="GO:0004674">
    <property type="term" value="F:protein serine/threonine kinase activity"/>
    <property type="evidence" value="ECO:0007669"/>
    <property type="project" value="UniProtKB-KW"/>
</dbReference>
<dbReference type="Proteomes" id="UP000001962">
    <property type="component" value="Chromosome"/>
</dbReference>
<dbReference type="Pfam" id="PF06293">
    <property type="entry name" value="Kdo"/>
    <property type="match status" value="1"/>
</dbReference>
<dbReference type="SUPFAM" id="SSF56112">
    <property type="entry name" value="Protein kinase-like (PK-like)"/>
    <property type="match status" value="1"/>
</dbReference>
<keyword evidence="2" id="KW-0723">Serine/threonine-protein kinase</keyword>
<evidence type="ECO:0000256" key="1">
    <source>
        <dbReference type="SAM" id="MobiDB-lite"/>
    </source>
</evidence>
<accession>Q0A4V1</accession>
<sequence length="266" mass="29681">MSIVQGHDSGLRYACQATSPLRRMLEAGAWPPDPAQLTIIKQNTKVSSGFLRIGETGQLFFKRFPVRAWRARLQRWRGQDRAASNWRISLWLRAQRVAIPHPHAVIWSDDSSWFITDALDNAATLQDAVATAGPAGASAALCHQAVAEVSRMHDAGVVHGDLKWGNLLVVGDRVMISDLDSARRVRSVGPRAAAPDLARFLVSGLEQGLDQSWAHDTLARYTTARRLKPTKLIGPVRRRVRHISRTHQRRYQRPPVALTRPHRSAP</sequence>
<feature type="region of interest" description="Disordered" evidence="1">
    <location>
        <begin position="244"/>
        <end position="266"/>
    </location>
</feature>
<keyword evidence="2" id="KW-0418">Kinase</keyword>
<dbReference type="eggNOG" id="COG3642">
    <property type="taxonomic scope" value="Bacteria"/>
</dbReference>
<evidence type="ECO:0000313" key="2">
    <source>
        <dbReference type="EMBL" id="ABI58136.1"/>
    </source>
</evidence>
<dbReference type="KEGG" id="aeh:Mlg_2796"/>